<organism evidence="5 6">
    <name type="scientific">Rhodobacter capsulatus (strain ATCC BAA-309 / NBRC 16581 / SB1003)</name>
    <dbReference type="NCBI Taxonomy" id="272942"/>
    <lineage>
        <taxon>Bacteria</taxon>
        <taxon>Pseudomonadati</taxon>
        <taxon>Pseudomonadota</taxon>
        <taxon>Alphaproteobacteria</taxon>
        <taxon>Rhodobacterales</taxon>
        <taxon>Rhodobacter group</taxon>
        <taxon>Rhodobacter</taxon>
    </lineage>
</organism>
<evidence type="ECO:0000313" key="6">
    <source>
        <dbReference type="Proteomes" id="UP000002361"/>
    </source>
</evidence>
<dbReference type="InterPro" id="IPR036388">
    <property type="entry name" value="WH-like_DNA-bd_sf"/>
</dbReference>
<evidence type="ECO:0000313" key="5">
    <source>
        <dbReference type="EMBL" id="ADE87264.1"/>
    </source>
</evidence>
<dbReference type="GO" id="GO:0003700">
    <property type="term" value="F:DNA-binding transcription factor activity"/>
    <property type="evidence" value="ECO:0007669"/>
    <property type="project" value="InterPro"/>
</dbReference>
<reference key="1">
    <citation type="submission" date="2008-12" db="EMBL/GenBank/DDBJ databases">
        <title>Complete genome sequence of Rhodobacter capsulatus SB1003.</title>
        <authorList>
            <person name="Strnad H."/>
            <person name="Lapidus A."/>
            <person name="Vlcek C."/>
            <person name="Ulbrich P."/>
            <person name="Paces J."/>
            <person name="Maltsev N."/>
            <person name="Kumar V."/>
            <person name="Kogan Y."/>
            <person name="Milgram A."/>
            <person name="Rebrekov D."/>
            <person name="Mazur M."/>
            <person name="Cox R."/>
            <person name="Kyrpides N."/>
            <person name="Kolar M."/>
            <person name="Sachova J."/>
            <person name="Ridl J."/>
            <person name="Ivanova N."/>
            <person name="Kapatral V."/>
            <person name="Los T."/>
            <person name="Lykidis A."/>
            <person name="Mikhailova N."/>
            <person name="Reznik G."/>
            <person name="Vasieva O."/>
            <person name="Fonstein M."/>
            <person name="Paces V."/>
            <person name="Haselkorn R."/>
        </authorList>
    </citation>
    <scope>NUCLEOTIDE SEQUENCE</scope>
    <source>
        <strain>SB1003</strain>
    </source>
</reference>
<dbReference type="GeneID" id="31492323"/>
<dbReference type="HOGENOM" id="CLU_063236_4_0_5"/>
<dbReference type="RefSeq" id="WP_013069236.1">
    <property type="nucleotide sequence ID" value="NC_014035.1"/>
</dbReference>
<dbReference type="InterPro" id="IPR050679">
    <property type="entry name" value="Bact_HTH_transcr_reg"/>
</dbReference>
<dbReference type="SMART" id="SM00866">
    <property type="entry name" value="UTRA"/>
    <property type="match status" value="1"/>
</dbReference>
<dbReference type="InterPro" id="IPR011663">
    <property type="entry name" value="UTRA"/>
</dbReference>
<dbReference type="InterPro" id="IPR028978">
    <property type="entry name" value="Chorismate_lyase_/UTRA_dom_sf"/>
</dbReference>
<dbReference type="SMART" id="SM00345">
    <property type="entry name" value="HTH_GNTR"/>
    <property type="match status" value="1"/>
</dbReference>
<dbReference type="InterPro" id="IPR036390">
    <property type="entry name" value="WH_DNA-bd_sf"/>
</dbReference>
<accession>D5AVC9</accession>
<reference evidence="5 6" key="2">
    <citation type="journal article" date="2010" name="J. Bacteriol.">
        <title>Complete genome sequence of the photosynthetic purple nonsulfur bacterium Rhodobacter capsulatus SB 1003.</title>
        <authorList>
            <person name="Strnad H."/>
            <person name="Lapidus A."/>
            <person name="Paces J."/>
            <person name="Ulbrich P."/>
            <person name="Vlcek C."/>
            <person name="Paces V."/>
            <person name="Haselkorn R."/>
        </authorList>
    </citation>
    <scope>NUCLEOTIDE SEQUENCE [LARGE SCALE GENOMIC DNA]</scope>
    <source>
        <strain evidence="6">ATCC BAA-309 / NBRC 16581 / SB1003</strain>
        <plasmid evidence="5 6">pRCB133</plasmid>
    </source>
</reference>
<evidence type="ECO:0000259" key="4">
    <source>
        <dbReference type="PROSITE" id="PS50949"/>
    </source>
</evidence>
<keyword evidence="1" id="KW-0805">Transcription regulation</keyword>
<dbReference type="OrthoDB" id="9028214at2"/>
<name>D5AVC9_RHOCB</name>
<dbReference type="Proteomes" id="UP000002361">
    <property type="component" value="Plasmid pRCB133"/>
</dbReference>
<dbReference type="PANTHER" id="PTHR44846">
    <property type="entry name" value="MANNOSYL-D-GLYCERATE TRANSPORT/METABOLISM SYSTEM REPRESSOR MNGR-RELATED"/>
    <property type="match status" value="1"/>
</dbReference>
<dbReference type="PANTHER" id="PTHR44846:SF17">
    <property type="entry name" value="GNTR-FAMILY TRANSCRIPTIONAL REGULATOR"/>
    <property type="match status" value="1"/>
</dbReference>
<dbReference type="Pfam" id="PF00392">
    <property type="entry name" value="GntR"/>
    <property type="match status" value="1"/>
</dbReference>
<geneLocation type="plasmid" evidence="5 6">
    <name>pRCB133</name>
</geneLocation>
<dbReference type="Gene3D" id="3.40.1410.10">
    <property type="entry name" value="Chorismate lyase-like"/>
    <property type="match status" value="1"/>
</dbReference>
<evidence type="ECO:0000256" key="1">
    <source>
        <dbReference type="ARBA" id="ARBA00023015"/>
    </source>
</evidence>
<keyword evidence="5" id="KW-0614">Plasmid</keyword>
<dbReference type="KEGG" id="rcp:RCAP_rcp00006"/>
<feature type="domain" description="HTH gntR-type" evidence="4">
    <location>
        <begin position="6"/>
        <end position="74"/>
    </location>
</feature>
<dbReference type="GO" id="GO:0045892">
    <property type="term" value="P:negative regulation of DNA-templated transcription"/>
    <property type="evidence" value="ECO:0007669"/>
    <property type="project" value="TreeGrafter"/>
</dbReference>
<protein>
    <submittedName>
        <fullName evidence="5">Transcriptional regulator, GntR family</fullName>
    </submittedName>
</protein>
<dbReference type="SUPFAM" id="SSF46785">
    <property type="entry name" value="Winged helix' DNA-binding domain"/>
    <property type="match status" value="1"/>
</dbReference>
<gene>
    <name evidence="5" type="ordered locus">RCAP_rcp00006</name>
</gene>
<proteinExistence type="predicted"/>
<keyword evidence="3" id="KW-0804">Transcription</keyword>
<dbReference type="SUPFAM" id="SSF64288">
    <property type="entry name" value="Chorismate lyase-like"/>
    <property type="match status" value="1"/>
</dbReference>
<evidence type="ECO:0000256" key="2">
    <source>
        <dbReference type="ARBA" id="ARBA00023125"/>
    </source>
</evidence>
<dbReference type="InterPro" id="IPR000524">
    <property type="entry name" value="Tscrpt_reg_HTH_GntR"/>
</dbReference>
<dbReference type="EMBL" id="CP001313">
    <property type="protein sequence ID" value="ADE87264.1"/>
    <property type="molecule type" value="Genomic_DNA"/>
</dbReference>
<dbReference type="CDD" id="cd07377">
    <property type="entry name" value="WHTH_GntR"/>
    <property type="match status" value="1"/>
</dbReference>
<dbReference type="PRINTS" id="PR00035">
    <property type="entry name" value="HTHGNTR"/>
</dbReference>
<keyword evidence="6" id="KW-1185">Reference proteome</keyword>
<dbReference type="Gene3D" id="1.10.10.10">
    <property type="entry name" value="Winged helix-like DNA-binding domain superfamily/Winged helix DNA-binding domain"/>
    <property type="match status" value="1"/>
</dbReference>
<dbReference type="AlphaFoldDB" id="D5AVC9"/>
<dbReference type="PROSITE" id="PS50949">
    <property type="entry name" value="HTH_GNTR"/>
    <property type="match status" value="1"/>
</dbReference>
<keyword evidence="2" id="KW-0238">DNA-binding</keyword>
<dbReference type="Pfam" id="PF07702">
    <property type="entry name" value="UTRA"/>
    <property type="match status" value="1"/>
</dbReference>
<dbReference type="GO" id="GO:0003677">
    <property type="term" value="F:DNA binding"/>
    <property type="evidence" value="ECO:0007669"/>
    <property type="project" value="UniProtKB-KW"/>
</dbReference>
<sequence length="241" mass="26323">MEKPRESNIERLRTALLEMIRELNLSLGDRLPTEKEMAERFQVSRPTLREALKLLEQEAVIDVHQGKGRFLAAGASLSIARPITKFESVSQMVASHGYKAQTRVLGFATVPAPPEIAAKLDLAEGAAALRIERLRSSGGQPLIYSIDWLPRDLIVTDGETAPDWSGSIVGLLAKLDRNPVASTANVMATLLPPEVAAMHGLEAFGPALLIEEICYAADGSRVIYALDYHRGSAFSFSFVRK</sequence>
<evidence type="ECO:0000256" key="3">
    <source>
        <dbReference type="ARBA" id="ARBA00023163"/>
    </source>
</evidence>